<dbReference type="Proteomes" id="UP000283433">
    <property type="component" value="Unassembled WGS sequence"/>
</dbReference>
<evidence type="ECO:0000313" key="1">
    <source>
        <dbReference type="EMBL" id="RKD15111.1"/>
    </source>
</evidence>
<accession>A0A419S4U8</accession>
<sequence length="131" mass="14798">MKIIRHIAFLLSLTVMMGHDIVPHIHVDDDHTPAQSASLPSPTNNALGNIENAFSYFQHSSAERNLVYLGATENKAGFEFKILSDFTFFTSTIDYPLVWYANYKKQRFWDNANIPPGYKPSSSFLRGPPSC</sequence>
<dbReference type="RefSeq" id="WP_120181979.1">
    <property type="nucleotide sequence ID" value="NZ_MBTA01000025.1"/>
</dbReference>
<dbReference type="OrthoDB" id="1438602at2"/>
<evidence type="ECO:0000313" key="2">
    <source>
        <dbReference type="Proteomes" id="UP000283433"/>
    </source>
</evidence>
<dbReference type="EMBL" id="MBTA01000025">
    <property type="protein sequence ID" value="RKD15111.1"/>
    <property type="molecule type" value="Genomic_DNA"/>
</dbReference>
<name>A0A419S4U8_9SPHI</name>
<keyword evidence="2" id="KW-1185">Reference proteome</keyword>
<proteinExistence type="predicted"/>
<organism evidence="1 2">
    <name type="scientific">Pelobium manganitolerans</name>
    <dbReference type="NCBI Taxonomy" id="1842495"/>
    <lineage>
        <taxon>Bacteria</taxon>
        <taxon>Pseudomonadati</taxon>
        <taxon>Bacteroidota</taxon>
        <taxon>Sphingobacteriia</taxon>
        <taxon>Sphingobacteriales</taxon>
        <taxon>Sphingobacteriaceae</taxon>
        <taxon>Pelobium</taxon>
    </lineage>
</organism>
<comment type="caution">
    <text evidence="1">The sequence shown here is derived from an EMBL/GenBank/DDBJ whole genome shotgun (WGS) entry which is preliminary data.</text>
</comment>
<protein>
    <submittedName>
        <fullName evidence="1">Uncharacterized protein</fullName>
    </submittedName>
</protein>
<gene>
    <name evidence="1" type="ORF">BCY91_06195</name>
</gene>
<reference evidence="1 2" key="1">
    <citation type="submission" date="2016-07" db="EMBL/GenBank/DDBJ databases">
        <title>Genome of Pelobium manganitolerans.</title>
        <authorList>
            <person name="Wu S."/>
            <person name="Wang G."/>
        </authorList>
    </citation>
    <scope>NUCLEOTIDE SEQUENCE [LARGE SCALE GENOMIC DNA]</scope>
    <source>
        <strain evidence="1 2">YS-25</strain>
    </source>
</reference>
<dbReference type="AlphaFoldDB" id="A0A419S4U8"/>